<dbReference type="Gene3D" id="3.80.20.20">
    <property type="entry name" value="Receptor L-domain"/>
    <property type="match status" value="3"/>
</dbReference>
<evidence type="ECO:0000256" key="4">
    <source>
        <dbReference type="ARBA" id="ARBA00022729"/>
    </source>
</evidence>
<keyword evidence="4" id="KW-0732">Signal</keyword>
<accession>A0ABW3D084</accession>
<dbReference type="InterPro" id="IPR036941">
    <property type="entry name" value="Rcpt_L-dom_sf"/>
</dbReference>
<evidence type="ECO:0000313" key="6">
    <source>
        <dbReference type="EMBL" id="MFD0863201.1"/>
    </source>
</evidence>
<evidence type="ECO:0000256" key="2">
    <source>
        <dbReference type="ARBA" id="ARBA00022512"/>
    </source>
</evidence>
<evidence type="ECO:0000313" key="7">
    <source>
        <dbReference type="Proteomes" id="UP001596978"/>
    </source>
</evidence>
<gene>
    <name evidence="6" type="ORF">ACFQ1M_13385</name>
</gene>
<evidence type="ECO:0000256" key="3">
    <source>
        <dbReference type="ARBA" id="ARBA00022525"/>
    </source>
</evidence>
<dbReference type="PANTHER" id="PTHR31018:SF3">
    <property type="entry name" value="RECEPTOR PROTEIN-TYROSINE KINASE"/>
    <property type="match status" value="1"/>
</dbReference>
<dbReference type="PANTHER" id="PTHR31018">
    <property type="entry name" value="SPORULATION-SPECIFIC PROTEIN-RELATED"/>
    <property type="match status" value="1"/>
</dbReference>
<organism evidence="6 7">
    <name type="scientific">Sungkyunkwania multivorans</name>
    <dbReference type="NCBI Taxonomy" id="1173618"/>
    <lineage>
        <taxon>Bacteria</taxon>
        <taxon>Pseudomonadati</taxon>
        <taxon>Bacteroidota</taxon>
        <taxon>Flavobacteriia</taxon>
        <taxon>Flavobacteriales</taxon>
        <taxon>Flavobacteriaceae</taxon>
        <taxon>Sungkyunkwania</taxon>
    </lineage>
</organism>
<comment type="caution">
    <text evidence="6">The sequence shown here is derived from an EMBL/GenBank/DDBJ whole genome shotgun (WGS) entry which is preliminary data.</text>
</comment>
<name>A0ABW3D084_9FLAO</name>
<dbReference type="RefSeq" id="WP_386409028.1">
    <property type="nucleotide sequence ID" value="NZ_JBHTJH010000017.1"/>
</dbReference>
<sequence length="500" mass="54234">MLKKLFLLVVIATFVSCETDTNAPREGVFEGDVVLRSQQEVDDFGSENYHTINGNLWVYSPLEITDVAISSISPLATLTSVGGNVQLEGDYQLNSLEGLHNITTVGGNRIEVLLPNLNSLEGFPKIADLSGVDLTIRSNEMSSLIGMEDLTRVNDLFINNCSMLETLDGMENLADVNSMQIQNNDSLDDFCAFQNLFTNSIIPNAPIISGNLFNPTVQNIVDGICTQNSFEGDVVLLSQQEVNDFGANNYTNINGNLTIGTTGVPTDITTLAPLNSLVAISQAFELRENHSLTSLEGLENLQTIGDQLLVGYNMNLFSLKGLNNLERVGLLVIDNGVLTSIEDLHNLSNIEGAFLLSEGSLVNFKGLENITTIKGDFTLEAPKNLASFEGLENLERIEGDFSFNTLNNLTNTLASLSGLEKLESISGSLRIVPNENFVSLNGFEALNSVEDVIVGSIVSEITDFCGLSNLLTNGTYRSMTILFNPYSPSAQDIIDGNCRQ</sequence>
<keyword evidence="5" id="KW-0325">Glycoprotein</keyword>
<dbReference type="Proteomes" id="UP001596978">
    <property type="component" value="Unassembled WGS sequence"/>
</dbReference>
<keyword evidence="2" id="KW-0134">Cell wall</keyword>
<dbReference type="InterPro" id="IPR051648">
    <property type="entry name" value="CWI-Assembly_Regulator"/>
</dbReference>
<dbReference type="SUPFAM" id="SSF52058">
    <property type="entry name" value="L domain-like"/>
    <property type="match status" value="2"/>
</dbReference>
<comment type="subcellular location">
    <subcellularLocation>
        <location evidence="1">Secreted</location>
        <location evidence="1">Cell wall</location>
    </subcellularLocation>
</comment>
<keyword evidence="7" id="KW-1185">Reference proteome</keyword>
<proteinExistence type="predicted"/>
<reference evidence="7" key="1">
    <citation type="journal article" date="2019" name="Int. J. Syst. Evol. Microbiol.">
        <title>The Global Catalogue of Microorganisms (GCM) 10K type strain sequencing project: providing services to taxonomists for standard genome sequencing and annotation.</title>
        <authorList>
            <consortium name="The Broad Institute Genomics Platform"/>
            <consortium name="The Broad Institute Genome Sequencing Center for Infectious Disease"/>
            <person name="Wu L."/>
            <person name="Ma J."/>
        </authorList>
    </citation>
    <scope>NUCLEOTIDE SEQUENCE [LARGE SCALE GENOMIC DNA]</scope>
    <source>
        <strain evidence="7">CCUG 62952</strain>
    </source>
</reference>
<dbReference type="PROSITE" id="PS51257">
    <property type="entry name" value="PROKAR_LIPOPROTEIN"/>
    <property type="match status" value="1"/>
</dbReference>
<evidence type="ECO:0000256" key="1">
    <source>
        <dbReference type="ARBA" id="ARBA00004191"/>
    </source>
</evidence>
<evidence type="ECO:0000256" key="5">
    <source>
        <dbReference type="ARBA" id="ARBA00023180"/>
    </source>
</evidence>
<evidence type="ECO:0008006" key="8">
    <source>
        <dbReference type="Google" id="ProtNLM"/>
    </source>
</evidence>
<keyword evidence="3" id="KW-0964">Secreted</keyword>
<protein>
    <recommendedName>
        <fullName evidence="8">Receptor L-domain domain-containing protein</fullName>
    </recommendedName>
</protein>
<dbReference type="EMBL" id="JBHTJH010000017">
    <property type="protein sequence ID" value="MFD0863201.1"/>
    <property type="molecule type" value="Genomic_DNA"/>
</dbReference>